<evidence type="ECO:0008006" key="6">
    <source>
        <dbReference type="Google" id="ProtNLM"/>
    </source>
</evidence>
<dbReference type="STRING" id="51511.ENSCSAVP00000006951"/>
<organism evidence="4 5">
    <name type="scientific">Ciona savignyi</name>
    <name type="common">Pacific transparent sea squirt</name>
    <dbReference type="NCBI Taxonomy" id="51511"/>
    <lineage>
        <taxon>Eukaryota</taxon>
        <taxon>Metazoa</taxon>
        <taxon>Chordata</taxon>
        <taxon>Tunicata</taxon>
        <taxon>Ascidiacea</taxon>
        <taxon>Phlebobranchia</taxon>
        <taxon>Cionidae</taxon>
        <taxon>Ciona</taxon>
    </lineage>
</organism>
<accession>H2YNP4</accession>
<dbReference type="Proteomes" id="UP000007875">
    <property type="component" value="Unassembled WGS sequence"/>
</dbReference>
<proteinExistence type="inferred from homology"/>
<feature type="coiled-coil region" evidence="3">
    <location>
        <begin position="69"/>
        <end position="96"/>
    </location>
</feature>
<evidence type="ECO:0000256" key="3">
    <source>
        <dbReference type="SAM" id="Coils"/>
    </source>
</evidence>
<dbReference type="eggNOG" id="ENOG502QSAD">
    <property type="taxonomic scope" value="Eukaryota"/>
</dbReference>
<dbReference type="InParanoid" id="H2YNP4"/>
<dbReference type="PANTHER" id="PTHR12186">
    <property type="entry name" value="SIKE FAMILY MEMBER"/>
    <property type="match status" value="1"/>
</dbReference>
<protein>
    <recommendedName>
        <fullName evidence="6">FGFR1 oncogene partner 2 homolog</fullName>
    </recommendedName>
</protein>
<name>H2YNP4_CIOSA</name>
<reference evidence="4" key="3">
    <citation type="submission" date="2025-09" db="UniProtKB">
        <authorList>
            <consortium name="Ensembl"/>
        </authorList>
    </citation>
    <scope>IDENTIFICATION</scope>
</reference>
<dbReference type="GeneTree" id="ENSGT00390000018003"/>
<dbReference type="Ensembl" id="ENSCSAVT00000007041.1">
    <property type="protein sequence ID" value="ENSCSAVP00000006951.1"/>
    <property type="gene ID" value="ENSCSAVG00000004161.1"/>
</dbReference>
<evidence type="ECO:0000313" key="4">
    <source>
        <dbReference type="Ensembl" id="ENSCSAVP00000006951.1"/>
    </source>
</evidence>
<dbReference type="OMA" id="KYRQHTE"/>
<dbReference type="FunCoup" id="H2YNP4">
    <property type="interactions" value="72"/>
</dbReference>
<dbReference type="AlphaFoldDB" id="H2YNP4"/>
<evidence type="ECO:0000313" key="5">
    <source>
        <dbReference type="Proteomes" id="UP000007875"/>
    </source>
</evidence>
<keyword evidence="2 3" id="KW-0175">Coiled coil</keyword>
<evidence type="ECO:0000256" key="2">
    <source>
        <dbReference type="ARBA" id="ARBA00023054"/>
    </source>
</evidence>
<dbReference type="Pfam" id="PF05769">
    <property type="entry name" value="SIKE"/>
    <property type="match status" value="1"/>
</dbReference>
<evidence type="ECO:0000256" key="1">
    <source>
        <dbReference type="ARBA" id="ARBA00005537"/>
    </source>
</evidence>
<dbReference type="InterPro" id="IPR008555">
    <property type="entry name" value="SIKE"/>
</dbReference>
<reference evidence="5" key="1">
    <citation type="submission" date="2003-08" db="EMBL/GenBank/DDBJ databases">
        <authorList>
            <person name="Birren B."/>
            <person name="Nusbaum C."/>
            <person name="Abebe A."/>
            <person name="Abouelleil A."/>
            <person name="Adekoya E."/>
            <person name="Ait-zahra M."/>
            <person name="Allen N."/>
            <person name="Allen T."/>
            <person name="An P."/>
            <person name="Anderson M."/>
            <person name="Anderson S."/>
            <person name="Arachchi H."/>
            <person name="Armbruster J."/>
            <person name="Bachantsang P."/>
            <person name="Baldwin J."/>
            <person name="Barry A."/>
            <person name="Bayul T."/>
            <person name="Blitshsteyn B."/>
            <person name="Bloom T."/>
            <person name="Blye J."/>
            <person name="Boguslavskiy L."/>
            <person name="Borowsky M."/>
            <person name="Boukhgalter B."/>
            <person name="Brunache A."/>
            <person name="Butler J."/>
            <person name="Calixte N."/>
            <person name="Calvo S."/>
            <person name="Camarata J."/>
            <person name="Campo K."/>
            <person name="Chang J."/>
            <person name="Cheshatsang Y."/>
            <person name="Citroen M."/>
            <person name="Collymore A."/>
            <person name="Considine T."/>
            <person name="Cook A."/>
            <person name="Cooke P."/>
            <person name="Corum B."/>
            <person name="Cuomo C."/>
            <person name="David R."/>
            <person name="Dawoe T."/>
            <person name="Degray S."/>
            <person name="Dodge S."/>
            <person name="Dooley K."/>
            <person name="Dorje P."/>
            <person name="Dorjee K."/>
            <person name="Dorris L."/>
            <person name="Duffey N."/>
            <person name="Dupes A."/>
            <person name="Elkins T."/>
            <person name="Engels R."/>
            <person name="Erickson J."/>
            <person name="Farina A."/>
            <person name="Faro S."/>
            <person name="Ferreira P."/>
            <person name="Fischer H."/>
            <person name="Fitzgerald M."/>
            <person name="Foley K."/>
            <person name="Gage D."/>
            <person name="Galagan J."/>
            <person name="Gearin G."/>
            <person name="Gnerre S."/>
            <person name="Gnirke A."/>
            <person name="Goyette A."/>
            <person name="Graham J."/>
            <person name="Grandbois E."/>
            <person name="Gyaltsen K."/>
            <person name="Hafez N."/>
            <person name="Hagopian D."/>
            <person name="Hagos B."/>
            <person name="Hall J."/>
            <person name="Hatcher B."/>
            <person name="Heller A."/>
            <person name="Higgins H."/>
            <person name="Honan T."/>
            <person name="Horn A."/>
            <person name="Houde N."/>
            <person name="Hughes L."/>
            <person name="Hulme W."/>
            <person name="Husby E."/>
            <person name="Iliev I."/>
            <person name="Jaffe D."/>
            <person name="Jones C."/>
            <person name="Kamal M."/>
            <person name="Kamat A."/>
            <person name="Kamvysselis M."/>
            <person name="Karlsson E."/>
            <person name="Kells C."/>
            <person name="Kieu A."/>
            <person name="Kisner P."/>
            <person name="Kodira C."/>
            <person name="Kulbokas E."/>
            <person name="Labutti K."/>
            <person name="Lama D."/>
            <person name="Landers T."/>
            <person name="Leger J."/>
            <person name="Levine S."/>
            <person name="Lewis D."/>
            <person name="Lewis T."/>
            <person name="Lindblad-toh K."/>
            <person name="Liu X."/>
            <person name="Lokyitsang T."/>
            <person name="Lokyitsang Y."/>
            <person name="Lucien O."/>
            <person name="Lui A."/>
            <person name="Ma L.J."/>
            <person name="Mabbitt R."/>
            <person name="Macdonald J."/>
            <person name="Maclean C."/>
            <person name="Major J."/>
            <person name="Manning J."/>
            <person name="Marabella R."/>
            <person name="Maru K."/>
            <person name="Matthews C."/>
            <person name="Mauceli E."/>
            <person name="Mccarthy M."/>
            <person name="Mcdonough S."/>
            <person name="Mcghee T."/>
            <person name="Meldrim J."/>
            <person name="Meneus L."/>
            <person name="Mesirov J."/>
            <person name="Mihalev A."/>
            <person name="Mihova T."/>
            <person name="Mikkelsen T."/>
            <person name="Mlenga V."/>
            <person name="Moru K."/>
            <person name="Mozes J."/>
            <person name="Mulrain L."/>
            <person name="Munson G."/>
            <person name="Naylor J."/>
            <person name="Newes C."/>
            <person name="Nguyen C."/>
            <person name="Nguyen N."/>
            <person name="Nguyen T."/>
            <person name="Nicol R."/>
            <person name="Nielsen C."/>
            <person name="Nizzari M."/>
            <person name="Norbu C."/>
            <person name="Norbu N."/>
            <person name="O'donnell P."/>
            <person name="Okoawo O."/>
            <person name="O'leary S."/>
            <person name="Omotosho B."/>
            <person name="O'neill K."/>
            <person name="Osman S."/>
            <person name="Parker S."/>
            <person name="Perrin D."/>
            <person name="Phunkhang P."/>
            <person name="Piqani B."/>
            <person name="Purcell S."/>
            <person name="Rachupka T."/>
            <person name="Ramasamy U."/>
            <person name="Rameau R."/>
            <person name="Ray V."/>
            <person name="Raymond C."/>
            <person name="Retta R."/>
            <person name="Richardson S."/>
            <person name="Rise C."/>
            <person name="Rodriguez J."/>
            <person name="Rogers J."/>
            <person name="Rogov P."/>
            <person name="Rutman M."/>
            <person name="Schupbach R."/>
            <person name="Seaman C."/>
            <person name="Settipalli S."/>
            <person name="Sharpe T."/>
            <person name="Sheridan J."/>
            <person name="Sherpa N."/>
            <person name="Shi J."/>
            <person name="Smirnov S."/>
            <person name="Smith C."/>
            <person name="Sougnez C."/>
            <person name="Spencer B."/>
            <person name="Stalker J."/>
            <person name="Stange-thomann N."/>
            <person name="Stavropoulos S."/>
            <person name="Stetson K."/>
            <person name="Stone C."/>
            <person name="Stone S."/>
            <person name="Stubbs M."/>
            <person name="Talamas J."/>
            <person name="Tchuinga P."/>
            <person name="Tenzing P."/>
            <person name="Tesfaye S."/>
            <person name="Theodore J."/>
            <person name="Thoulutsang Y."/>
            <person name="Topham K."/>
            <person name="Towey S."/>
            <person name="Tsamla T."/>
            <person name="Tsomo N."/>
            <person name="Vallee D."/>
            <person name="Vassiliev H."/>
            <person name="Venkataraman V."/>
            <person name="Vinson J."/>
            <person name="Vo A."/>
            <person name="Wade C."/>
            <person name="Wang S."/>
            <person name="Wangchuk T."/>
            <person name="Wangdi T."/>
            <person name="Whittaker C."/>
            <person name="Wilkinson J."/>
            <person name="Wu Y."/>
            <person name="Wyman D."/>
            <person name="Yadav S."/>
            <person name="Yang S."/>
            <person name="Yang X."/>
            <person name="Yeager S."/>
            <person name="Yee E."/>
            <person name="Young G."/>
            <person name="Zainoun J."/>
            <person name="Zembeck L."/>
            <person name="Zimmer A."/>
            <person name="Zody M."/>
            <person name="Lander E."/>
        </authorList>
    </citation>
    <scope>NUCLEOTIDE SEQUENCE [LARGE SCALE GENOMIC DNA]</scope>
</reference>
<keyword evidence="5" id="KW-1185">Reference proteome</keyword>
<sequence length="254" mass="28795">MNVTIESLLADAKFLVGRLKDHDNSAESLADQTSGLQKDIESRNTYQENLKELNKVAGHRPRSTLVLGIQQENCAIQSLQGENDELRQSLSDHQNALELIMTKYRHQIVQFTKDKSFIQVFPTHSKFSADEKKDLMKTQMLMDKQPGHMLQIHEMAAVMQSAIKADEDAFQSQQEYVSALETENQGLRDLLMITDSTIGSHFTSNNLPVTLEEDHLPVALQEDQQLMKFDLKEDLDFVSANFSNITINAEDNLT</sequence>
<dbReference type="PANTHER" id="PTHR12186:SF2">
    <property type="entry name" value="FGFR1 ONCOGENE PARTNER 2 HOMOLOG"/>
    <property type="match status" value="1"/>
</dbReference>
<reference evidence="4" key="2">
    <citation type="submission" date="2025-08" db="UniProtKB">
        <authorList>
            <consortium name="Ensembl"/>
        </authorList>
    </citation>
    <scope>IDENTIFICATION</scope>
</reference>
<comment type="similarity">
    <text evidence="1">Belongs to the SIKE family.</text>
</comment>